<evidence type="ECO:0000256" key="8">
    <source>
        <dbReference type="ARBA" id="ARBA00023136"/>
    </source>
</evidence>
<evidence type="ECO:0000256" key="4">
    <source>
        <dbReference type="ARBA" id="ARBA00022692"/>
    </source>
</evidence>
<dbReference type="FunFam" id="1.20.1070.10:FF:000024">
    <property type="entry name" value="Olfactory receptor"/>
    <property type="match status" value="1"/>
</dbReference>
<feature type="domain" description="G-protein coupled receptors family 1 profile" evidence="15">
    <location>
        <begin position="41"/>
        <end position="290"/>
    </location>
</feature>
<keyword evidence="5 14" id="KW-0552">Olfaction</keyword>
<evidence type="ECO:0000313" key="16">
    <source>
        <dbReference type="EMBL" id="KAG8430689.1"/>
    </source>
</evidence>
<feature type="transmembrane region" description="Helical" evidence="14">
    <location>
        <begin position="92"/>
        <end position="120"/>
    </location>
</feature>
<dbReference type="InterPro" id="IPR000276">
    <property type="entry name" value="GPCR_Rhodpsn"/>
</dbReference>
<feature type="transmembrane region" description="Helical" evidence="14">
    <location>
        <begin position="132"/>
        <end position="162"/>
    </location>
</feature>
<feature type="transmembrane region" description="Helical" evidence="14">
    <location>
        <begin position="196"/>
        <end position="218"/>
    </location>
</feature>
<dbReference type="GO" id="GO:0004930">
    <property type="term" value="F:G protein-coupled receptor activity"/>
    <property type="evidence" value="ECO:0007669"/>
    <property type="project" value="UniProtKB-KW"/>
</dbReference>
<comment type="caution">
    <text evidence="16">The sequence shown here is derived from an EMBL/GenBank/DDBJ whole genome shotgun (WGS) entry which is preliminary data.</text>
</comment>
<reference evidence="16" key="1">
    <citation type="thesis" date="2020" institute="ProQuest LLC" country="789 East Eisenhower Parkway, Ann Arbor, MI, USA">
        <title>Comparative Genomics and Chromosome Evolution.</title>
        <authorList>
            <person name="Mudd A.B."/>
        </authorList>
    </citation>
    <scope>NUCLEOTIDE SEQUENCE</scope>
    <source>
        <strain evidence="16">Female2</strain>
        <tissue evidence="16">Blood</tissue>
    </source>
</reference>
<keyword evidence="9" id="KW-1015">Disulfide bond</keyword>
<dbReference type="PRINTS" id="PR00237">
    <property type="entry name" value="GPCRRHODOPSN"/>
</dbReference>
<evidence type="ECO:0000256" key="11">
    <source>
        <dbReference type="ARBA" id="ARBA00023180"/>
    </source>
</evidence>
<keyword evidence="12 13" id="KW-0807">Transducer</keyword>
<evidence type="ECO:0000256" key="1">
    <source>
        <dbReference type="ARBA" id="ARBA00004651"/>
    </source>
</evidence>
<dbReference type="PANTHER" id="PTHR26451:SF997">
    <property type="entry name" value="GUSTATORY RECEPTOR CLONE PTE03"/>
    <property type="match status" value="1"/>
</dbReference>
<dbReference type="PANTHER" id="PTHR26451">
    <property type="entry name" value="G_PROTEIN_RECEP_F1_2 DOMAIN-CONTAINING PROTEIN"/>
    <property type="match status" value="1"/>
</dbReference>
<keyword evidence="2 14" id="KW-1003">Cell membrane</keyword>
<evidence type="ECO:0000256" key="10">
    <source>
        <dbReference type="ARBA" id="ARBA00023170"/>
    </source>
</evidence>
<feature type="transmembrane region" description="Helical" evidence="14">
    <location>
        <begin position="58"/>
        <end position="86"/>
    </location>
</feature>
<feature type="transmembrane region" description="Helical" evidence="14">
    <location>
        <begin position="270"/>
        <end position="290"/>
    </location>
</feature>
<evidence type="ECO:0000256" key="14">
    <source>
        <dbReference type="RuleBase" id="RU363047"/>
    </source>
</evidence>
<dbReference type="SUPFAM" id="SSF81321">
    <property type="entry name" value="Family A G protein-coupled receptor-like"/>
    <property type="match status" value="1"/>
</dbReference>
<keyword evidence="17" id="KW-1185">Reference proteome</keyword>
<sequence length="313" mass="35139">MMLNSTYSHPSVLTLSFGELSGVKYFYGTLVLICFVLILLFNCTVIMSIALHRSLHEAMYIFIVVLCINGLYGSVAFLPSLFVNLISKTQDISYTACLIQVFGLHTYGASEMTILAIMAFDRYVCICNPLRYNTIITLTIVFKLISAAWLISIVPVTILILLTFKLPLCGSLIQKAYCDNWSVVKLSCIDTTVNNIYGLFITVVLIGITLGLIFVSYLQILRVCLQSSKRFKAKAVQTCTPHLILLCHFALGAISDIILNRLTNFLNFELRTIISVQGFVIAPLLNPLIYGLKLREIRVRTGQIFYTKRTLRC</sequence>
<dbReference type="OrthoDB" id="10017003at2759"/>
<evidence type="ECO:0000256" key="3">
    <source>
        <dbReference type="ARBA" id="ARBA00022606"/>
    </source>
</evidence>
<dbReference type="PROSITE" id="PS00237">
    <property type="entry name" value="G_PROTEIN_RECEP_F1_1"/>
    <property type="match status" value="1"/>
</dbReference>
<dbReference type="PROSITE" id="PS50262">
    <property type="entry name" value="G_PROTEIN_RECEP_F1_2"/>
    <property type="match status" value="1"/>
</dbReference>
<gene>
    <name evidence="16" type="ORF">GDO86_020129</name>
</gene>
<evidence type="ECO:0000256" key="13">
    <source>
        <dbReference type="RuleBase" id="RU000688"/>
    </source>
</evidence>
<evidence type="ECO:0000256" key="5">
    <source>
        <dbReference type="ARBA" id="ARBA00022725"/>
    </source>
</evidence>
<keyword evidence="4 13" id="KW-0812">Transmembrane</keyword>
<feature type="transmembrane region" description="Helical" evidence="14">
    <location>
        <begin position="25"/>
        <end position="51"/>
    </location>
</feature>
<keyword evidence="6 14" id="KW-1133">Transmembrane helix</keyword>
<feature type="transmembrane region" description="Helical" evidence="14">
    <location>
        <begin position="239"/>
        <end position="258"/>
    </location>
</feature>
<dbReference type="GO" id="GO:0005886">
    <property type="term" value="C:plasma membrane"/>
    <property type="evidence" value="ECO:0007669"/>
    <property type="project" value="UniProtKB-SubCell"/>
</dbReference>
<evidence type="ECO:0000256" key="6">
    <source>
        <dbReference type="ARBA" id="ARBA00022989"/>
    </source>
</evidence>
<dbReference type="InterPro" id="IPR017452">
    <property type="entry name" value="GPCR_Rhodpsn_7TM"/>
</dbReference>
<accession>A0A8T2IDM6</accession>
<dbReference type="InterPro" id="IPR052921">
    <property type="entry name" value="GPCR1_Superfamily_Member"/>
</dbReference>
<comment type="similarity">
    <text evidence="13">Belongs to the G-protein coupled receptor 1 family.</text>
</comment>
<evidence type="ECO:0000256" key="9">
    <source>
        <dbReference type="ARBA" id="ARBA00023157"/>
    </source>
</evidence>
<comment type="subcellular location">
    <subcellularLocation>
        <location evidence="1 14">Cell membrane</location>
        <topology evidence="1 14">Multi-pass membrane protein</topology>
    </subcellularLocation>
</comment>
<organism evidence="16 17">
    <name type="scientific">Hymenochirus boettgeri</name>
    <name type="common">Congo dwarf clawed frog</name>
    <dbReference type="NCBI Taxonomy" id="247094"/>
    <lineage>
        <taxon>Eukaryota</taxon>
        <taxon>Metazoa</taxon>
        <taxon>Chordata</taxon>
        <taxon>Craniata</taxon>
        <taxon>Vertebrata</taxon>
        <taxon>Euteleostomi</taxon>
        <taxon>Amphibia</taxon>
        <taxon>Batrachia</taxon>
        <taxon>Anura</taxon>
        <taxon>Pipoidea</taxon>
        <taxon>Pipidae</taxon>
        <taxon>Pipinae</taxon>
        <taxon>Hymenochirus</taxon>
    </lineage>
</organism>
<proteinExistence type="inferred from homology"/>
<evidence type="ECO:0000256" key="7">
    <source>
        <dbReference type="ARBA" id="ARBA00023040"/>
    </source>
</evidence>
<evidence type="ECO:0000256" key="12">
    <source>
        <dbReference type="ARBA" id="ARBA00023224"/>
    </source>
</evidence>
<dbReference type="AlphaFoldDB" id="A0A8T2IDM6"/>
<dbReference type="InterPro" id="IPR000725">
    <property type="entry name" value="Olfact_rcpt"/>
</dbReference>
<keyword evidence="10 13" id="KW-0675">Receptor</keyword>
<keyword evidence="7 13" id="KW-0297">G-protein coupled receptor</keyword>
<dbReference type="Pfam" id="PF13853">
    <property type="entry name" value="7tm_4"/>
    <property type="match status" value="1"/>
</dbReference>
<name>A0A8T2IDM6_9PIPI</name>
<dbReference type="GO" id="GO:0004984">
    <property type="term" value="F:olfactory receptor activity"/>
    <property type="evidence" value="ECO:0007669"/>
    <property type="project" value="InterPro"/>
</dbReference>
<evidence type="ECO:0000313" key="17">
    <source>
        <dbReference type="Proteomes" id="UP000812440"/>
    </source>
</evidence>
<protein>
    <recommendedName>
        <fullName evidence="14">Olfactory receptor</fullName>
    </recommendedName>
</protein>
<dbReference type="Proteomes" id="UP000812440">
    <property type="component" value="Unassembled WGS sequence"/>
</dbReference>
<dbReference type="PRINTS" id="PR00245">
    <property type="entry name" value="OLFACTORYR"/>
</dbReference>
<dbReference type="EMBL" id="JAACNH010000698">
    <property type="protein sequence ID" value="KAG8430689.1"/>
    <property type="molecule type" value="Genomic_DNA"/>
</dbReference>
<dbReference type="GO" id="GO:0005549">
    <property type="term" value="F:odorant binding"/>
    <property type="evidence" value="ECO:0007669"/>
    <property type="project" value="TreeGrafter"/>
</dbReference>
<keyword evidence="8 14" id="KW-0472">Membrane</keyword>
<evidence type="ECO:0000259" key="15">
    <source>
        <dbReference type="PROSITE" id="PS50262"/>
    </source>
</evidence>
<keyword evidence="11" id="KW-0325">Glycoprotein</keyword>
<dbReference type="Gene3D" id="1.20.1070.10">
    <property type="entry name" value="Rhodopsin 7-helix transmembrane proteins"/>
    <property type="match status" value="1"/>
</dbReference>
<evidence type="ECO:0000256" key="2">
    <source>
        <dbReference type="ARBA" id="ARBA00022475"/>
    </source>
</evidence>
<keyword evidence="3 14" id="KW-0716">Sensory transduction</keyword>